<accession>A0ABM1DP71</accession>
<keyword evidence="1" id="KW-1185">Reference proteome</keyword>
<evidence type="ECO:0000313" key="1">
    <source>
        <dbReference type="Proteomes" id="UP000695022"/>
    </source>
</evidence>
<dbReference type="PANTHER" id="PTHR36300">
    <property type="entry name" value="RAW, ISOFORM A"/>
    <property type="match status" value="1"/>
</dbReference>
<dbReference type="SUPFAM" id="SSF47473">
    <property type="entry name" value="EF-hand"/>
    <property type="match status" value="1"/>
</dbReference>
<dbReference type="RefSeq" id="XP_014661742.1">
    <property type="nucleotide sequence ID" value="XM_014806256.1"/>
</dbReference>
<dbReference type="PANTHER" id="PTHR36300:SF1">
    <property type="entry name" value="RAW, ISOFORM A"/>
    <property type="match status" value="1"/>
</dbReference>
<protein>
    <submittedName>
        <fullName evidence="2">Uncharacterized protein LOC106804877</fullName>
    </submittedName>
</protein>
<dbReference type="Gene3D" id="3.40.50.450">
    <property type="match status" value="2"/>
</dbReference>
<name>A0ABM1DP71_PRICU</name>
<sequence length="555" mass="62928">MAEEYVLGDQTSKLQEIFNKHANNQGVLPTNQIASVMPELGLSPSRAQVEDMVRCASRCGHRQLLDHIKFTEFAVLVTELQDSYKNCQFHPISESNNKSRKSCHGARALARKLTREHSSIQVFLGGSCNPTTWRKDTAIPFLKSLNITFYNPQVPHWEPELLEVEDQAKEASEVLFFVVDNETRGVSSIIEISYYAGSRRAIIVVLKPFQRPGVIIRDEPLSKSECEELNNTQTSLQDLLERQCIPVFSDIYRALVCTSKVLQECKCVQELTAADGVQAVCYPHLQVGKRLITLRESFFFIDSTNSGFLDLNELCLAYRSATSTEFNPEWLDFQQRNKGMFTFEEFCCIWVEFRLQASHRWPMARFIMSIIMDCILRSVGRIFLYTLSVFGFSMVNLKREKTGKEVYLGGTCMQSDWKREAITLIRKHGVTYYECLPSTLVRESAQENCKVLLYVIPPDARALFLMAEASYFIGRKKNLVLCVKYLSKDVIINGSSLSVQAVKDYNRGRTYLSDIANRESVPVFDDVTEAVHCVIAKVKASAANNISSVAATCML</sequence>
<evidence type="ECO:0000313" key="2">
    <source>
        <dbReference type="RefSeq" id="XP_014661742.1"/>
    </source>
</evidence>
<dbReference type="Proteomes" id="UP000695022">
    <property type="component" value="Unplaced"/>
</dbReference>
<dbReference type="Pfam" id="PF15891">
    <property type="entry name" value="Nuc_deoxyri_tr2"/>
    <property type="match status" value="2"/>
</dbReference>
<dbReference type="InterPro" id="IPR039470">
    <property type="entry name" value="Nuc_deoxyri_tr2"/>
</dbReference>
<reference evidence="2" key="1">
    <citation type="submission" date="2025-08" db="UniProtKB">
        <authorList>
            <consortium name="RefSeq"/>
        </authorList>
    </citation>
    <scope>IDENTIFICATION</scope>
</reference>
<dbReference type="GeneID" id="106804877"/>
<gene>
    <name evidence="2" type="primary">LOC106804877</name>
</gene>
<organism evidence="1 2">
    <name type="scientific">Priapulus caudatus</name>
    <name type="common">Priapulid worm</name>
    <dbReference type="NCBI Taxonomy" id="37621"/>
    <lineage>
        <taxon>Eukaryota</taxon>
        <taxon>Metazoa</taxon>
        <taxon>Ecdysozoa</taxon>
        <taxon>Scalidophora</taxon>
        <taxon>Priapulida</taxon>
        <taxon>Priapulimorpha</taxon>
        <taxon>Priapulimorphida</taxon>
        <taxon>Priapulidae</taxon>
        <taxon>Priapulus</taxon>
    </lineage>
</organism>
<proteinExistence type="predicted"/>
<dbReference type="InterPro" id="IPR011992">
    <property type="entry name" value="EF-hand-dom_pair"/>
</dbReference>